<accession>A0AAD7XLP7</accession>
<dbReference type="InterPro" id="IPR010987">
    <property type="entry name" value="Glutathione-S-Trfase_C-like"/>
</dbReference>
<dbReference type="Gene3D" id="3.40.30.10">
    <property type="entry name" value="Glutaredoxin"/>
    <property type="match status" value="1"/>
</dbReference>
<comment type="caution">
    <text evidence="3">The sequence shown here is derived from an EMBL/GenBank/DDBJ whole genome shotgun (WGS) entry which is preliminary data.</text>
</comment>
<dbReference type="Proteomes" id="UP001230188">
    <property type="component" value="Unassembled WGS sequence"/>
</dbReference>
<sequence length="226" mass="25604">MVVKIVYLGVRGLAEPARLCLFIGGIDFEDEIVNYEEIQARRGELPFGQVPLLMVDGEVHAQSAAILRWAGKQAQLWPEEWDLRIDAVEAALMDVRFAMRPQWYGCALGRSPSDGSPLVPLSVDQKKEVEELLNAMVLPARFKMLEKFFLVCGGDYFCGDRLTVCDLSWYNMCVGIVEGWYCPGVRPTVLATCPKLVDLAKRVHSHPRVQEWNANHGYPTLWQDYE</sequence>
<dbReference type="PROSITE" id="PS50404">
    <property type="entry name" value="GST_NTER"/>
    <property type="match status" value="1"/>
</dbReference>
<dbReference type="InterPro" id="IPR004046">
    <property type="entry name" value="GST_C"/>
</dbReference>
<proteinExistence type="predicted"/>
<dbReference type="SUPFAM" id="SSF47616">
    <property type="entry name" value="GST C-terminal domain-like"/>
    <property type="match status" value="1"/>
</dbReference>
<name>A0AAD7XLP7_9STRA</name>
<organism evidence="3 4">
    <name type="scientific">Chrysophaeum taylorii</name>
    <dbReference type="NCBI Taxonomy" id="2483200"/>
    <lineage>
        <taxon>Eukaryota</taxon>
        <taxon>Sar</taxon>
        <taxon>Stramenopiles</taxon>
        <taxon>Ochrophyta</taxon>
        <taxon>Pelagophyceae</taxon>
        <taxon>Pelagomonadales</taxon>
        <taxon>Pelagomonadaceae</taxon>
        <taxon>Chrysophaeum</taxon>
    </lineage>
</organism>
<protein>
    <recommendedName>
        <fullName evidence="5">Glutathione S-transferase</fullName>
    </recommendedName>
</protein>
<keyword evidence="4" id="KW-1185">Reference proteome</keyword>
<dbReference type="GO" id="GO:0004364">
    <property type="term" value="F:glutathione transferase activity"/>
    <property type="evidence" value="ECO:0007669"/>
    <property type="project" value="TreeGrafter"/>
</dbReference>
<dbReference type="PANTHER" id="PTHR11571">
    <property type="entry name" value="GLUTATHIONE S-TRANSFERASE"/>
    <property type="match status" value="1"/>
</dbReference>
<dbReference type="SFLD" id="SFLDS00019">
    <property type="entry name" value="Glutathione_Transferase_(cytos"/>
    <property type="match status" value="1"/>
</dbReference>
<dbReference type="InterPro" id="IPR040079">
    <property type="entry name" value="Glutathione_S-Trfase"/>
</dbReference>
<dbReference type="InterPro" id="IPR004045">
    <property type="entry name" value="Glutathione_S-Trfase_N"/>
</dbReference>
<dbReference type="InterPro" id="IPR036249">
    <property type="entry name" value="Thioredoxin-like_sf"/>
</dbReference>
<evidence type="ECO:0008006" key="5">
    <source>
        <dbReference type="Google" id="ProtNLM"/>
    </source>
</evidence>
<evidence type="ECO:0000259" key="1">
    <source>
        <dbReference type="PROSITE" id="PS50404"/>
    </source>
</evidence>
<dbReference type="InterPro" id="IPR036282">
    <property type="entry name" value="Glutathione-S-Trfase_C_sf"/>
</dbReference>
<evidence type="ECO:0000313" key="3">
    <source>
        <dbReference type="EMBL" id="KAJ8600630.1"/>
    </source>
</evidence>
<evidence type="ECO:0000313" key="4">
    <source>
        <dbReference type="Proteomes" id="UP001230188"/>
    </source>
</evidence>
<reference evidence="3" key="1">
    <citation type="submission" date="2023-01" db="EMBL/GenBank/DDBJ databases">
        <title>Metagenome sequencing of chrysophaentin producing Chrysophaeum taylorii.</title>
        <authorList>
            <person name="Davison J."/>
            <person name="Bewley C."/>
        </authorList>
    </citation>
    <scope>NUCLEOTIDE SEQUENCE</scope>
    <source>
        <strain evidence="3">NIES-1699</strain>
    </source>
</reference>
<dbReference type="InterPro" id="IPR050213">
    <property type="entry name" value="GST_superfamily"/>
</dbReference>
<evidence type="ECO:0000259" key="2">
    <source>
        <dbReference type="PROSITE" id="PS50405"/>
    </source>
</evidence>
<dbReference type="AlphaFoldDB" id="A0AAD7XLP7"/>
<dbReference type="SUPFAM" id="SSF52833">
    <property type="entry name" value="Thioredoxin-like"/>
    <property type="match status" value="1"/>
</dbReference>
<feature type="domain" description="GST N-terminal" evidence="1">
    <location>
        <begin position="1"/>
        <end position="78"/>
    </location>
</feature>
<gene>
    <name evidence="3" type="ORF">CTAYLR_006913</name>
</gene>
<feature type="domain" description="GST C-terminal" evidence="2">
    <location>
        <begin position="86"/>
        <end position="221"/>
    </location>
</feature>
<dbReference type="PROSITE" id="PS50405">
    <property type="entry name" value="GST_CTER"/>
    <property type="match status" value="1"/>
</dbReference>
<dbReference type="GO" id="GO:0006749">
    <property type="term" value="P:glutathione metabolic process"/>
    <property type="evidence" value="ECO:0007669"/>
    <property type="project" value="TreeGrafter"/>
</dbReference>
<dbReference type="Gene3D" id="1.20.1050.10">
    <property type="match status" value="1"/>
</dbReference>
<dbReference type="PANTHER" id="PTHR11571:SF150">
    <property type="entry name" value="GLUTATHIONE S-TRANSFERASE"/>
    <property type="match status" value="1"/>
</dbReference>
<dbReference type="CDD" id="cd03039">
    <property type="entry name" value="GST_N_Sigma_like"/>
    <property type="match status" value="1"/>
</dbReference>
<dbReference type="Pfam" id="PF14497">
    <property type="entry name" value="GST_C_3"/>
    <property type="match status" value="1"/>
</dbReference>
<dbReference type="EMBL" id="JAQMWT010000488">
    <property type="protein sequence ID" value="KAJ8600630.1"/>
    <property type="molecule type" value="Genomic_DNA"/>
</dbReference>